<evidence type="ECO:0000313" key="2">
    <source>
        <dbReference type="EMBL" id="KAF3077275.1"/>
    </source>
</evidence>
<protein>
    <recommendedName>
        <fullName evidence="4">Secreted protein</fullName>
    </recommendedName>
</protein>
<sequence length="96" mass="10601">MGTSQKIKNRVQVLIVVLVNVLANGEARRDETNQDFLSVDSRGRGGVLAGRIHLAAWRSSQSISLLRARRKWATGGAGQGDDRTFLWRGVPKRGYP</sequence>
<dbReference type="AlphaFoldDB" id="A0A9P4XQX8"/>
<reference evidence="2 3" key="1">
    <citation type="submission" date="2018-06" db="EMBL/GenBank/DDBJ databases">
        <title>Genome analysis of cellulolytic fungus Trichoderma lentiforme CFAM-422.</title>
        <authorList>
            <person name="Steindorff A.S."/>
            <person name="Formighieri E.F."/>
            <person name="Midorikawa G.E.O."/>
            <person name="Tamietti M.S."/>
            <person name="Ramos E.Z."/>
            <person name="Silva A.S."/>
            <person name="Bon E.P.S."/>
            <person name="Mendes T.D."/>
            <person name="Damaso M.C.T."/>
            <person name="Favaro L.C.L."/>
        </authorList>
    </citation>
    <scope>NUCLEOTIDE SEQUENCE [LARGE SCALE GENOMIC DNA]</scope>
    <source>
        <strain evidence="2 3">CFAM-422</strain>
    </source>
</reference>
<organism evidence="2 3">
    <name type="scientific">Trichoderma lentiforme</name>
    <dbReference type="NCBI Taxonomy" id="1567552"/>
    <lineage>
        <taxon>Eukaryota</taxon>
        <taxon>Fungi</taxon>
        <taxon>Dikarya</taxon>
        <taxon>Ascomycota</taxon>
        <taxon>Pezizomycotina</taxon>
        <taxon>Sordariomycetes</taxon>
        <taxon>Hypocreomycetidae</taxon>
        <taxon>Hypocreales</taxon>
        <taxon>Hypocreaceae</taxon>
        <taxon>Trichoderma</taxon>
    </lineage>
</organism>
<feature type="chain" id="PRO_5040372676" description="Secreted protein" evidence="1">
    <location>
        <begin position="28"/>
        <end position="96"/>
    </location>
</feature>
<feature type="signal peptide" evidence="1">
    <location>
        <begin position="1"/>
        <end position="27"/>
    </location>
</feature>
<evidence type="ECO:0008006" key="4">
    <source>
        <dbReference type="Google" id="ProtNLM"/>
    </source>
</evidence>
<keyword evidence="3" id="KW-1185">Reference proteome</keyword>
<comment type="caution">
    <text evidence="2">The sequence shown here is derived from an EMBL/GenBank/DDBJ whole genome shotgun (WGS) entry which is preliminary data.</text>
</comment>
<gene>
    <name evidence="2" type="ORF">CFAM422_000092</name>
</gene>
<proteinExistence type="predicted"/>
<evidence type="ECO:0000256" key="1">
    <source>
        <dbReference type="SAM" id="SignalP"/>
    </source>
</evidence>
<dbReference type="Proteomes" id="UP000801864">
    <property type="component" value="Unassembled WGS sequence"/>
</dbReference>
<accession>A0A9P4XQX8</accession>
<evidence type="ECO:0000313" key="3">
    <source>
        <dbReference type="Proteomes" id="UP000801864"/>
    </source>
</evidence>
<name>A0A9P4XQX8_9HYPO</name>
<dbReference type="EMBL" id="QLNT01000001">
    <property type="protein sequence ID" value="KAF3077275.1"/>
    <property type="molecule type" value="Genomic_DNA"/>
</dbReference>
<keyword evidence="1" id="KW-0732">Signal</keyword>